<dbReference type="EMBL" id="JALJOR010000005">
    <property type="protein sequence ID" value="KAK9816889.1"/>
    <property type="molecule type" value="Genomic_DNA"/>
</dbReference>
<dbReference type="Proteomes" id="UP001489004">
    <property type="component" value="Unassembled WGS sequence"/>
</dbReference>
<evidence type="ECO:0000256" key="2">
    <source>
        <dbReference type="SAM" id="MobiDB-lite"/>
    </source>
</evidence>
<feature type="compositionally biased region" description="Low complexity" evidence="2">
    <location>
        <begin position="133"/>
        <end position="148"/>
    </location>
</feature>
<keyword evidence="1" id="KW-0175">Coiled coil</keyword>
<accession>A0AAW1Q9A7</accession>
<sequence length="148" mass="16157">MSSEEKVKELKCQLQQTVQRIDELQKGKAVPKKTLHQDEQEAWEDRRKKLEADVSRWQGEAQRAHLKLADFRTVVDRELSSGGWRLAPVAERLRSLVSSPSQPGQGLQRDAGATQHAATLPPSQAPPPGSQGSGAASSGTAKKPSLMI</sequence>
<feature type="coiled-coil region" evidence="1">
    <location>
        <begin position="7"/>
        <end position="60"/>
    </location>
</feature>
<evidence type="ECO:0000256" key="1">
    <source>
        <dbReference type="SAM" id="Coils"/>
    </source>
</evidence>
<keyword evidence="4" id="KW-1185">Reference proteome</keyword>
<evidence type="ECO:0000313" key="4">
    <source>
        <dbReference type="Proteomes" id="UP001489004"/>
    </source>
</evidence>
<dbReference type="AlphaFoldDB" id="A0AAW1Q9A7"/>
<feature type="region of interest" description="Disordered" evidence="2">
    <location>
        <begin position="95"/>
        <end position="148"/>
    </location>
</feature>
<reference evidence="3 4" key="1">
    <citation type="journal article" date="2024" name="Nat. Commun.">
        <title>Phylogenomics reveals the evolutionary origins of lichenization in chlorophyte algae.</title>
        <authorList>
            <person name="Puginier C."/>
            <person name="Libourel C."/>
            <person name="Otte J."/>
            <person name="Skaloud P."/>
            <person name="Haon M."/>
            <person name="Grisel S."/>
            <person name="Petersen M."/>
            <person name="Berrin J.G."/>
            <person name="Delaux P.M."/>
            <person name="Dal Grande F."/>
            <person name="Keller J."/>
        </authorList>
    </citation>
    <scope>NUCLEOTIDE SEQUENCE [LARGE SCALE GENOMIC DNA]</scope>
    <source>
        <strain evidence="3 4">SAG 2043</strain>
    </source>
</reference>
<evidence type="ECO:0000313" key="3">
    <source>
        <dbReference type="EMBL" id="KAK9816889.1"/>
    </source>
</evidence>
<comment type="caution">
    <text evidence="3">The sequence shown here is derived from an EMBL/GenBank/DDBJ whole genome shotgun (WGS) entry which is preliminary data.</text>
</comment>
<protein>
    <submittedName>
        <fullName evidence="3">Uncharacterized protein</fullName>
    </submittedName>
</protein>
<gene>
    <name evidence="3" type="ORF">WJX72_006768</name>
</gene>
<proteinExistence type="predicted"/>
<organism evidence="3 4">
    <name type="scientific">[Myrmecia] bisecta</name>
    <dbReference type="NCBI Taxonomy" id="41462"/>
    <lineage>
        <taxon>Eukaryota</taxon>
        <taxon>Viridiplantae</taxon>
        <taxon>Chlorophyta</taxon>
        <taxon>core chlorophytes</taxon>
        <taxon>Trebouxiophyceae</taxon>
        <taxon>Trebouxiales</taxon>
        <taxon>Trebouxiaceae</taxon>
        <taxon>Myrmecia</taxon>
    </lineage>
</organism>
<feature type="compositionally biased region" description="Polar residues" evidence="2">
    <location>
        <begin position="96"/>
        <end position="105"/>
    </location>
</feature>
<name>A0AAW1Q9A7_9CHLO</name>